<evidence type="ECO:0000256" key="3">
    <source>
        <dbReference type="ARBA" id="ARBA00022842"/>
    </source>
</evidence>
<proteinExistence type="inferred from homology"/>
<dbReference type="PANTHER" id="PTHR20854:SF4">
    <property type="entry name" value="INOSITOL-1-MONOPHOSPHATASE-RELATED"/>
    <property type="match status" value="1"/>
</dbReference>
<feature type="binding site" evidence="4">
    <location>
        <position position="97"/>
    </location>
    <ligand>
        <name>Mg(2+)</name>
        <dbReference type="ChEBI" id="CHEBI:18420"/>
        <label>1</label>
        <note>catalytic</note>
    </ligand>
</feature>
<keyword evidence="2 4" id="KW-0479">Metal-binding</keyword>
<keyword evidence="7" id="KW-1185">Reference proteome</keyword>
<name>A0A2Y9B1J2_9RHOB</name>
<dbReference type="EMBL" id="QGDJ01000009">
    <property type="protein sequence ID" value="PWJ16265.1"/>
    <property type="molecule type" value="Genomic_DNA"/>
</dbReference>
<gene>
    <name evidence="5" type="ORF">BCF38_109150</name>
    <name evidence="6" type="ORF">SAMN05421539_109150</name>
</gene>
<keyword evidence="3 4" id="KW-0460">Magnesium</keyword>
<dbReference type="GO" id="GO:0007165">
    <property type="term" value="P:signal transduction"/>
    <property type="evidence" value="ECO:0007669"/>
    <property type="project" value="TreeGrafter"/>
</dbReference>
<evidence type="ECO:0000313" key="6">
    <source>
        <dbReference type="EMBL" id="SSA49348.1"/>
    </source>
</evidence>
<feature type="binding site" evidence="4">
    <location>
        <position position="216"/>
    </location>
    <ligand>
        <name>Mg(2+)</name>
        <dbReference type="ChEBI" id="CHEBI:18420"/>
        <label>1</label>
        <note>catalytic</note>
    </ligand>
</feature>
<dbReference type="GO" id="GO:0008934">
    <property type="term" value="F:inositol monophosphate 1-phosphatase activity"/>
    <property type="evidence" value="ECO:0007669"/>
    <property type="project" value="TreeGrafter"/>
</dbReference>
<feature type="binding site" evidence="4">
    <location>
        <position position="77"/>
    </location>
    <ligand>
        <name>Mg(2+)</name>
        <dbReference type="ChEBI" id="CHEBI:18420"/>
        <label>1</label>
        <note>catalytic</note>
    </ligand>
</feature>
<dbReference type="Gene3D" id="3.40.190.80">
    <property type="match status" value="1"/>
</dbReference>
<feature type="binding site" evidence="4">
    <location>
        <position position="98"/>
    </location>
    <ligand>
        <name>Mg(2+)</name>
        <dbReference type="ChEBI" id="CHEBI:18420"/>
        <label>1</label>
        <note>catalytic</note>
    </ligand>
</feature>
<accession>A0A2Y9B1J2</accession>
<dbReference type="Gene3D" id="3.30.540.10">
    <property type="entry name" value="Fructose-1,6-Bisphosphatase, subunit A, domain 1"/>
    <property type="match status" value="1"/>
</dbReference>
<dbReference type="PRINTS" id="PR00377">
    <property type="entry name" value="IMPHPHTASES"/>
</dbReference>
<reference evidence="6 8" key="1">
    <citation type="submission" date="2016-10" db="EMBL/GenBank/DDBJ databases">
        <authorList>
            <person name="Cai Z."/>
        </authorList>
    </citation>
    <scope>NUCLEOTIDE SEQUENCE [LARGE SCALE GENOMIC DNA]</scope>
    <source>
        <strain evidence="6 8">DSM 25227</strain>
    </source>
</reference>
<dbReference type="AlphaFoldDB" id="A0A2Y9B1J2"/>
<evidence type="ECO:0000313" key="5">
    <source>
        <dbReference type="EMBL" id="PWJ16265.1"/>
    </source>
</evidence>
<evidence type="ECO:0000313" key="7">
    <source>
        <dbReference type="Proteomes" id="UP000245839"/>
    </source>
</evidence>
<dbReference type="InterPro" id="IPR000760">
    <property type="entry name" value="Inositol_monophosphatase-like"/>
</dbReference>
<dbReference type="SUPFAM" id="SSF56655">
    <property type="entry name" value="Carbohydrate phosphatase"/>
    <property type="match status" value="1"/>
</dbReference>
<dbReference type="EMBL" id="UETC01000009">
    <property type="protein sequence ID" value="SSA49348.1"/>
    <property type="molecule type" value="Genomic_DNA"/>
</dbReference>
<organism evidence="6 8">
    <name type="scientific">Jannaschia seohaensis</name>
    <dbReference type="NCBI Taxonomy" id="475081"/>
    <lineage>
        <taxon>Bacteria</taxon>
        <taxon>Pseudomonadati</taxon>
        <taxon>Pseudomonadota</taxon>
        <taxon>Alphaproteobacteria</taxon>
        <taxon>Rhodobacterales</taxon>
        <taxon>Roseobacteraceae</taxon>
        <taxon>Jannaschia</taxon>
    </lineage>
</organism>
<sequence length="269" mass="28727">MRVAEAALPTEAAADRDLLCEAALEAGRLARFHARRDLKVRDKGDGQGPVTAADLAVDRMLRETLTAARPDYGWLSEESPDDPARLSSRRVFVVDPIDGTRAFIAGETSWAHSLAVVEDGVPVAAAIYLPMKDRLYAAALGQGATREGWPIAPSGRAVLDGAEVLGAKPAFRDEIWRGGVPAVRRRWVSSLAFRLALAAEGRFDAMLTLRDTWEWDIAAGTLLVTEAGGAATTRAGDALRFNNPAPKLAGVVAGTRAVQGALLTRLAHR</sequence>
<evidence type="ECO:0000313" key="8">
    <source>
        <dbReference type="Proteomes" id="UP000251571"/>
    </source>
</evidence>
<comment type="cofactor">
    <cofactor evidence="4">
        <name>Mg(2+)</name>
        <dbReference type="ChEBI" id="CHEBI:18420"/>
    </cofactor>
</comment>
<evidence type="ECO:0000256" key="1">
    <source>
        <dbReference type="ARBA" id="ARBA00009759"/>
    </source>
</evidence>
<dbReference type="GO" id="GO:0006020">
    <property type="term" value="P:inositol metabolic process"/>
    <property type="evidence" value="ECO:0007669"/>
    <property type="project" value="TreeGrafter"/>
</dbReference>
<evidence type="ECO:0000256" key="2">
    <source>
        <dbReference type="ARBA" id="ARBA00022723"/>
    </source>
</evidence>
<dbReference type="InterPro" id="IPR020550">
    <property type="entry name" value="Inositol_monophosphatase_CS"/>
</dbReference>
<reference evidence="5 7" key="2">
    <citation type="submission" date="2018-03" db="EMBL/GenBank/DDBJ databases">
        <title>Genomic Encyclopedia of Archaeal and Bacterial Type Strains, Phase II (KMG-II): from individual species to whole genera.</title>
        <authorList>
            <person name="Goeker M."/>
        </authorList>
    </citation>
    <scope>NUCLEOTIDE SEQUENCE [LARGE SCALE GENOMIC DNA]</scope>
    <source>
        <strain evidence="5 7">DSM 25227</strain>
    </source>
</reference>
<dbReference type="Proteomes" id="UP000251571">
    <property type="component" value="Unassembled WGS sequence"/>
</dbReference>
<dbReference type="GO" id="GO:0046872">
    <property type="term" value="F:metal ion binding"/>
    <property type="evidence" value="ECO:0007669"/>
    <property type="project" value="UniProtKB-KW"/>
</dbReference>
<dbReference type="PROSITE" id="PS00630">
    <property type="entry name" value="IMP_2"/>
    <property type="match status" value="1"/>
</dbReference>
<dbReference type="CDD" id="cd01638">
    <property type="entry name" value="CysQ"/>
    <property type="match status" value="1"/>
</dbReference>
<dbReference type="Proteomes" id="UP000245839">
    <property type="component" value="Unassembled WGS sequence"/>
</dbReference>
<dbReference type="GO" id="GO:0046854">
    <property type="term" value="P:phosphatidylinositol phosphate biosynthetic process"/>
    <property type="evidence" value="ECO:0007669"/>
    <property type="project" value="InterPro"/>
</dbReference>
<dbReference type="PANTHER" id="PTHR20854">
    <property type="entry name" value="INOSITOL MONOPHOSPHATASE"/>
    <property type="match status" value="1"/>
</dbReference>
<evidence type="ECO:0000256" key="4">
    <source>
        <dbReference type="PIRSR" id="PIRSR600760-2"/>
    </source>
</evidence>
<comment type="similarity">
    <text evidence="1">Belongs to the inositol monophosphatase superfamily.</text>
</comment>
<dbReference type="Pfam" id="PF00459">
    <property type="entry name" value="Inositol_P"/>
    <property type="match status" value="1"/>
</dbReference>
<protein>
    <submittedName>
        <fullName evidence="6">Myo-inositol-1(Or 4)-monophosphatase</fullName>
    </submittedName>
</protein>
<feature type="binding site" evidence="4">
    <location>
        <position position="95"/>
    </location>
    <ligand>
        <name>Mg(2+)</name>
        <dbReference type="ChEBI" id="CHEBI:18420"/>
        <label>1</label>
        <note>catalytic</note>
    </ligand>
</feature>